<name>A0ABS5BTV2_9BACT</name>
<keyword evidence="3" id="KW-1185">Reference proteome</keyword>
<dbReference type="EMBL" id="JAGKQQ010000001">
    <property type="protein sequence ID" value="MBP3957124.1"/>
    <property type="molecule type" value="Genomic_DNA"/>
</dbReference>
<sequence length="442" mass="49035">MDRDAAPAESVAAVVPPFEWSFVRKVGIVGSGLVAGAAVLGLVATAMGSPPWVIHTARLFLVFGGAITTGAAVSMRPDLWQAWALGAVTGALAVAGTPAHWDSFRLLFGVCGAVAAAWAVALLVSVRYRLYALSAVMVFHFAGIFFATTSPPSTPWVTEQAFIRVYNPYLQFLYLRNAYHFYSPEPGPASVIVCLLKTETGTDAQGRKVYETRWVVLPKRPADVKDPLGLTYYRRLSITEQIARATPALLQPVHVAEKNEMLPRRRMVLRSIPLHPAEEETIQYRLPQPEVARFVLPSYASHIILENTDAAGAGKTTVKIYRLEHKTLSVEEFTNVLNRPGVISSPYHPSTYRPYFLGEFGFVPDPDKPGATHIELLNPQEPMLYWLVPIGPRPGGRPPGDPDKREFIDYMSIHALDTLNLSERDVDDPQYRDKVFDWNQLR</sequence>
<feature type="transmembrane region" description="Helical" evidence="1">
    <location>
        <begin position="104"/>
        <end position="123"/>
    </location>
</feature>
<accession>A0ABS5BTV2</accession>
<evidence type="ECO:0000256" key="1">
    <source>
        <dbReference type="SAM" id="Phobius"/>
    </source>
</evidence>
<keyword evidence="1" id="KW-1133">Transmembrane helix</keyword>
<proteinExistence type="predicted"/>
<protein>
    <submittedName>
        <fullName evidence="2">Uncharacterized protein</fullName>
    </submittedName>
</protein>
<dbReference type="RefSeq" id="WP_210655896.1">
    <property type="nucleotide sequence ID" value="NZ_JAGKQQ010000001.1"/>
</dbReference>
<comment type="caution">
    <text evidence="2">The sequence shown here is derived from an EMBL/GenBank/DDBJ whole genome shotgun (WGS) entry which is preliminary data.</text>
</comment>
<feature type="transmembrane region" description="Helical" evidence="1">
    <location>
        <begin position="80"/>
        <end position="98"/>
    </location>
</feature>
<gene>
    <name evidence="2" type="ORF">J8F10_17810</name>
</gene>
<feature type="transmembrane region" description="Helical" evidence="1">
    <location>
        <begin position="130"/>
        <end position="148"/>
    </location>
</feature>
<organism evidence="2 3">
    <name type="scientific">Gemmata palustris</name>
    <dbReference type="NCBI Taxonomy" id="2822762"/>
    <lineage>
        <taxon>Bacteria</taxon>
        <taxon>Pseudomonadati</taxon>
        <taxon>Planctomycetota</taxon>
        <taxon>Planctomycetia</taxon>
        <taxon>Gemmatales</taxon>
        <taxon>Gemmataceae</taxon>
        <taxon>Gemmata</taxon>
    </lineage>
</organism>
<evidence type="ECO:0000313" key="2">
    <source>
        <dbReference type="EMBL" id="MBP3957124.1"/>
    </source>
</evidence>
<keyword evidence="1" id="KW-0812">Transmembrane</keyword>
<evidence type="ECO:0000313" key="3">
    <source>
        <dbReference type="Proteomes" id="UP000676565"/>
    </source>
</evidence>
<dbReference type="Proteomes" id="UP000676565">
    <property type="component" value="Unassembled WGS sequence"/>
</dbReference>
<reference evidence="2 3" key="1">
    <citation type="submission" date="2021-04" db="EMBL/GenBank/DDBJ databases">
        <authorList>
            <person name="Ivanova A."/>
        </authorList>
    </citation>
    <scope>NUCLEOTIDE SEQUENCE [LARGE SCALE GENOMIC DNA]</scope>
    <source>
        <strain evidence="2 3">G18</strain>
    </source>
</reference>
<feature type="transmembrane region" description="Helical" evidence="1">
    <location>
        <begin position="26"/>
        <end position="46"/>
    </location>
</feature>
<keyword evidence="1" id="KW-0472">Membrane</keyword>
<feature type="transmembrane region" description="Helical" evidence="1">
    <location>
        <begin position="52"/>
        <end position="73"/>
    </location>
</feature>